<sequence length="489" mass="54805">MYKVFVGGYLPVLIAMLFRIIWQCVYLNVKLLEPFTQLASSRGALGKDSLHAYYLSSSLTPDYVTGFFRGHWLMFLTSFVFVVTSLVPSLASETLFSDTNYGCDNTGMSTSNPCFPRLSVDPEVARVLEGILGFTAIILLFIAKMLYTRSTGVYSDPSTIATVASLLHHPDVVEDFRKFNSEATSEEIKSALSSKRYSLGLYTTEPEIVRYGILPLQLDSMSTSSQSYSQSESYTAVDNPAVGPDQRNGWKLSSLLTDMAFCLFILGLLGVVIAYYIVKGNSGFNNFFNSETFGPRFLMTAAATIMATQWKRIERQCHTLSPYAQLYQGNAHPAHTILLPKSTLPITSIIPMLRHRYPFVTFIAFIAFLSEIAVIAIVGIPLHAAQTKIEFQLCSYISIGILGLMTLALVALMFWRRRLPHLPRAPDTLAGVCSYLCASHMVGDFEGLEWEERKERDRKIIGLRKKYEYRKGRAVDGVVRWKIDETDSK</sequence>
<reference evidence="1 2" key="1">
    <citation type="journal article" date="2016" name="Nat. Commun.">
        <title>Ectomycorrhizal ecology is imprinted in the genome of the dominant symbiotic fungus Cenococcum geophilum.</title>
        <authorList>
            <consortium name="DOE Joint Genome Institute"/>
            <person name="Peter M."/>
            <person name="Kohler A."/>
            <person name="Ohm R.A."/>
            <person name="Kuo A."/>
            <person name="Krutzmann J."/>
            <person name="Morin E."/>
            <person name="Arend M."/>
            <person name="Barry K.W."/>
            <person name="Binder M."/>
            <person name="Choi C."/>
            <person name="Clum A."/>
            <person name="Copeland A."/>
            <person name="Grisel N."/>
            <person name="Haridas S."/>
            <person name="Kipfer T."/>
            <person name="LaButti K."/>
            <person name="Lindquist E."/>
            <person name="Lipzen A."/>
            <person name="Maire R."/>
            <person name="Meier B."/>
            <person name="Mihaltcheva S."/>
            <person name="Molinier V."/>
            <person name="Murat C."/>
            <person name="Poggeler S."/>
            <person name="Quandt C.A."/>
            <person name="Sperisen C."/>
            <person name="Tritt A."/>
            <person name="Tisserant E."/>
            <person name="Crous P.W."/>
            <person name="Henrissat B."/>
            <person name="Nehls U."/>
            <person name="Egli S."/>
            <person name="Spatafora J.W."/>
            <person name="Grigoriev I.V."/>
            <person name="Martin F.M."/>
        </authorList>
    </citation>
    <scope>NUCLEOTIDE SEQUENCE [LARGE SCALE GENOMIC DNA]</scope>
    <source>
        <strain evidence="1 2">1.58</strain>
    </source>
</reference>
<evidence type="ECO:0000313" key="1">
    <source>
        <dbReference type="EMBL" id="OCK87908.1"/>
    </source>
</evidence>
<keyword evidence="2" id="KW-1185">Reference proteome</keyword>
<dbReference type="EMBL" id="KV748253">
    <property type="protein sequence ID" value="OCK87908.1"/>
    <property type="molecule type" value="Genomic_DNA"/>
</dbReference>
<evidence type="ECO:0000313" key="2">
    <source>
        <dbReference type="Proteomes" id="UP000250078"/>
    </source>
</evidence>
<organism evidence="1 2">
    <name type="scientific">Cenococcum geophilum 1.58</name>
    <dbReference type="NCBI Taxonomy" id="794803"/>
    <lineage>
        <taxon>Eukaryota</taxon>
        <taxon>Fungi</taxon>
        <taxon>Dikarya</taxon>
        <taxon>Ascomycota</taxon>
        <taxon>Pezizomycotina</taxon>
        <taxon>Dothideomycetes</taxon>
        <taxon>Pleosporomycetidae</taxon>
        <taxon>Gloniales</taxon>
        <taxon>Gloniaceae</taxon>
        <taxon>Cenococcum</taxon>
    </lineage>
</organism>
<gene>
    <name evidence="1" type="ORF">K441DRAFT_622259</name>
</gene>
<protein>
    <submittedName>
        <fullName evidence="1">Uncharacterized protein</fullName>
    </submittedName>
</protein>
<proteinExistence type="predicted"/>
<name>A0ACC8ENL5_9PEZI</name>
<dbReference type="Proteomes" id="UP000250078">
    <property type="component" value="Unassembled WGS sequence"/>
</dbReference>
<accession>A0ACC8ENL5</accession>